<accession>A0A8J8NYD5</accession>
<name>A0A8J8NYD5_HALGN</name>
<comment type="caution">
    <text evidence="1">The sequence shown here is derived from an EMBL/GenBank/DDBJ whole genome shotgun (WGS) entry which is preliminary data.</text>
</comment>
<protein>
    <submittedName>
        <fullName evidence="1">Uncharacterized protein</fullName>
    </submittedName>
</protein>
<reference evidence="1" key="1">
    <citation type="submission" date="2019-06" db="EMBL/GenBank/DDBJ databases">
        <authorList>
            <person name="Zheng W."/>
        </authorList>
    </citation>
    <scope>NUCLEOTIDE SEQUENCE</scope>
    <source>
        <strain evidence="1">QDHG01</strain>
    </source>
</reference>
<evidence type="ECO:0000313" key="1">
    <source>
        <dbReference type="EMBL" id="TNV84472.1"/>
    </source>
</evidence>
<sequence>MASLNAARYVLEPPLRVHRILTIFGRNWGLDVQLLDLHNFEYLFVVEQNLISVCDNYAVMIRSHNCLEQLYQALLIIVHFKAVSRLTILLSRENIEKRR</sequence>
<dbReference type="Proteomes" id="UP000785679">
    <property type="component" value="Unassembled WGS sequence"/>
</dbReference>
<dbReference type="EMBL" id="RRYP01002731">
    <property type="protein sequence ID" value="TNV84472.1"/>
    <property type="molecule type" value="Genomic_DNA"/>
</dbReference>
<proteinExistence type="predicted"/>
<dbReference type="AlphaFoldDB" id="A0A8J8NYD5"/>
<organism evidence="1 2">
    <name type="scientific">Halteria grandinella</name>
    <dbReference type="NCBI Taxonomy" id="5974"/>
    <lineage>
        <taxon>Eukaryota</taxon>
        <taxon>Sar</taxon>
        <taxon>Alveolata</taxon>
        <taxon>Ciliophora</taxon>
        <taxon>Intramacronucleata</taxon>
        <taxon>Spirotrichea</taxon>
        <taxon>Stichotrichia</taxon>
        <taxon>Sporadotrichida</taxon>
        <taxon>Halteriidae</taxon>
        <taxon>Halteria</taxon>
    </lineage>
</organism>
<gene>
    <name evidence="1" type="ORF">FGO68_gene10372</name>
</gene>
<keyword evidence="2" id="KW-1185">Reference proteome</keyword>
<evidence type="ECO:0000313" key="2">
    <source>
        <dbReference type="Proteomes" id="UP000785679"/>
    </source>
</evidence>